<organism evidence="11 12">
    <name type="scientific">Porites lobata</name>
    <dbReference type="NCBI Taxonomy" id="104759"/>
    <lineage>
        <taxon>Eukaryota</taxon>
        <taxon>Metazoa</taxon>
        <taxon>Cnidaria</taxon>
        <taxon>Anthozoa</taxon>
        <taxon>Hexacorallia</taxon>
        <taxon>Scleractinia</taxon>
        <taxon>Fungiina</taxon>
        <taxon>Poritidae</taxon>
        <taxon>Porites</taxon>
    </lineage>
</organism>
<dbReference type="PROSITE" id="PS50918">
    <property type="entry name" value="WWE"/>
    <property type="match status" value="1"/>
</dbReference>
<feature type="zinc finger region" description="C3H1-type" evidence="7">
    <location>
        <begin position="170"/>
        <end position="197"/>
    </location>
</feature>
<evidence type="ECO:0000256" key="6">
    <source>
        <dbReference type="ARBA" id="ARBA00024347"/>
    </source>
</evidence>
<comment type="caution">
    <text evidence="11">The sequence shown here is derived from an EMBL/GenBank/DDBJ whole genome shotgun (WGS) entry which is preliminary data.</text>
</comment>
<dbReference type="SUPFAM" id="SSF56399">
    <property type="entry name" value="ADP-ribosylation"/>
    <property type="match status" value="1"/>
</dbReference>
<sequence length="588" mass="67742">MAYAVYPRARTQALEELIQILLENGGELELGDTVQQLSSQNRSLVLHYGAFEFVDSHPELFKCEEVRTLRKHKSKVVIILNVPLEFCFEAVEKGGCVTRKCTRLHLCPFFIKGNCKFGATCNRSHSYGDEHTVRVLNHFRLGFLCSSSLLQEVLERIVEESELHRTAAKRSVPDICKFYNKGTCMKEDNCPWLHVCEYFAAGKCKFGKGCKRDHGFSEPHNIRILMEYDMERIGEWKVLQLLNGQERKNEMGRSFDSQTPHVGSLSSANFSASYMNLKDDNERDTEICGFNLRSKCNYGNSCIHRHTELPYLWEFAVNGRNWESFPSDVNTALEQSYCNVQNDIFSMRIRGILYRVQFTDMTAVPVPLAGLRPWSAVNSKPFKIRRLSTVSSVVAAAGHVFSTRWHWYWQDENNKWQSYDTPNGAHAVNTTSSQCLEREYMAGNDCHSFTVLHQRYTLYFKGWYQQNDVYKTKRPVRRRPADFVTKGNMHDVAQRRRTAGSYFACSAYYSHHYTANQDTPRSYKHMFLARVLLGSYTNGDSSLTRPPPKDPTNPNILFDSCCDNKSNPALFVVFENGQSYPEFLITYI</sequence>
<dbReference type="PROSITE" id="PS51059">
    <property type="entry name" value="PARP_CATALYTIC"/>
    <property type="match status" value="1"/>
</dbReference>
<evidence type="ECO:0000256" key="4">
    <source>
        <dbReference type="ARBA" id="ARBA00022833"/>
    </source>
</evidence>
<dbReference type="Pfam" id="PF02825">
    <property type="entry name" value="WWE"/>
    <property type="match status" value="2"/>
</dbReference>
<name>A0ABN8RXJ3_9CNID</name>
<reference evidence="11 12" key="1">
    <citation type="submission" date="2022-05" db="EMBL/GenBank/DDBJ databases">
        <authorList>
            <consortium name="Genoscope - CEA"/>
            <person name="William W."/>
        </authorList>
    </citation>
    <scope>NUCLEOTIDE SEQUENCE [LARGE SCALE GENOMIC DNA]</scope>
</reference>
<dbReference type="InterPro" id="IPR051712">
    <property type="entry name" value="ARTD-AVP"/>
</dbReference>
<evidence type="ECO:0000256" key="3">
    <source>
        <dbReference type="ARBA" id="ARBA00022771"/>
    </source>
</evidence>
<dbReference type="Gene3D" id="3.90.228.10">
    <property type="match status" value="1"/>
</dbReference>
<evidence type="ECO:0000256" key="7">
    <source>
        <dbReference type="PROSITE-ProRule" id="PRU00723"/>
    </source>
</evidence>
<dbReference type="InterPro" id="IPR037197">
    <property type="entry name" value="WWE_dom_sf"/>
</dbReference>
<feature type="domain" description="WWE" evidence="9">
    <location>
        <begin position="392"/>
        <end position="478"/>
    </location>
</feature>
<evidence type="ECO:0000313" key="12">
    <source>
        <dbReference type="Proteomes" id="UP001159405"/>
    </source>
</evidence>
<dbReference type="SMART" id="SM00678">
    <property type="entry name" value="WWE"/>
    <property type="match status" value="1"/>
</dbReference>
<gene>
    <name evidence="11" type="ORF">PLOB_00026435</name>
</gene>
<dbReference type="PANTHER" id="PTHR45740:SF2">
    <property type="entry name" value="POLY [ADP-RIBOSE] POLYMERASE"/>
    <property type="match status" value="1"/>
</dbReference>
<dbReference type="PROSITE" id="PS50103">
    <property type="entry name" value="ZF_C3H1"/>
    <property type="match status" value="3"/>
</dbReference>
<feature type="domain" description="C3H1-type" evidence="8">
    <location>
        <begin position="282"/>
        <end position="309"/>
    </location>
</feature>
<dbReference type="SUPFAM" id="SSF90229">
    <property type="entry name" value="CCCH zinc finger"/>
    <property type="match status" value="1"/>
</dbReference>
<evidence type="ECO:0000256" key="2">
    <source>
        <dbReference type="ARBA" id="ARBA00022723"/>
    </source>
</evidence>
<keyword evidence="2 7" id="KW-0479">Metal-binding</keyword>
<evidence type="ECO:0000256" key="5">
    <source>
        <dbReference type="ARBA" id="ARBA00023242"/>
    </source>
</evidence>
<dbReference type="SMART" id="SM00356">
    <property type="entry name" value="ZnF_C3H1"/>
    <property type="match status" value="4"/>
</dbReference>
<comment type="similarity">
    <text evidence="6">Belongs to the ARTD/PARP family.</text>
</comment>
<protein>
    <submittedName>
        <fullName evidence="11">Uncharacterized protein</fullName>
    </submittedName>
</protein>
<feature type="zinc finger region" description="C3H1-type" evidence="7">
    <location>
        <begin position="106"/>
        <end position="128"/>
    </location>
</feature>
<keyword evidence="12" id="KW-1185">Reference proteome</keyword>
<keyword evidence="5" id="KW-0539">Nucleus</keyword>
<dbReference type="Proteomes" id="UP001159405">
    <property type="component" value="Unassembled WGS sequence"/>
</dbReference>
<dbReference type="Gene3D" id="3.30.1370.210">
    <property type="match status" value="2"/>
</dbReference>
<dbReference type="InterPro" id="IPR018123">
    <property type="entry name" value="WWE-dom_subgr"/>
</dbReference>
<comment type="subcellular location">
    <subcellularLocation>
        <location evidence="1">Nucleus</location>
    </subcellularLocation>
</comment>
<feature type="domain" description="C3H1-type" evidence="8">
    <location>
        <begin position="106"/>
        <end position="128"/>
    </location>
</feature>
<keyword evidence="3 7" id="KW-0863">Zinc-finger</keyword>
<dbReference type="EMBL" id="CALNXK010000315">
    <property type="protein sequence ID" value="CAH3182178.1"/>
    <property type="molecule type" value="Genomic_DNA"/>
</dbReference>
<feature type="domain" description="PARP catalytic" evidence="10">
    <location>
        <begin position="412"/>
        <end position="588"/>
    </location>
</feature>
<accession>A0ABN8RXJ3</accession>
<evidence type="ECO:0000259" key="8">
    <source>
        <dbReference type="PROSITE" id="PS50103"/>
    </source>
</evidence>
<dbReference type="InterPro" id="IPR000571">
    <property type="entry name" value="Znf_CCCH"/>
</dbReference>
<dbReference type="InterPro" id="IPR012317">
    <property type="entry name" value="Poly(ADP-ribose)pol_cat_dom"/>
</dbReference>
<proteinExistence type="inferred from homology"/>
<dbReference type="InterPro" id="IPR036855">
    <property type="entry name" value="Znf_CCCH_sf"/>
</dbReference>
<dbReference type="PANTHER" id="PTHR45740">
    <property type="entry name" value="POLY [ADP-RIBOSE] POLYMERASE"/>
    <property type="match status" value="1"/>
</dbReference>
<keyword evidence="4 7" id="KW-0862">Zinc</keyword>
<dbReference type="SUPFAM" id="SSF117839">
    <property type="entry name" value="WWE domain"/>
    <property type="match status" value="2"/>
</dbReference>
<feature type="zinc finger region" description="C3H1-type" evidence="7">
    <location>
        <begin position="282"/>
        <end position="309"/>
    </location>
</feature>
<dbReference type="Gene3D" id="3.30.720.50">
    <property type="match status" value="2"/>
</dbReference>
<evidence type="ECO:0000313" key="11">
    <source>
        <dbReference type="EMBL" id="CAH3182178.1"/>
    </source>
</evidence>
<evidence type="ECO:0000259" key="9">
    <source>
        <dbReference type="PROSITE" id="PS50918"/>
    </source>
</evidence>
<evidence type="ECO:0000259" key="10">
    <source>
        <dbReference type="PROSITE" id="PS51059"/>
    </source>
</evidence>
<evidence type="ECO:0000256" key="1">
    <source>
        <dbReference type="ARBA" id="ARBA00004123"/>
    </source>
</evidence>
<feature type="domain" description="C3H1-type" evidence="8">
    <location>
        <begin position="170"/>
        <end position="197"/>
    </location>
</feature>
<dbReference type="InterPro" id="IPR004170">
    <property type="entry name" value="WWE_dom"/>
</dbReference>